<protein>
    <submittedName>
        <fullName evidence="10">Trimethylamine-N-oxide reductase (Cytochrome c)</fullName>
    </submittedName>
</protein>
<dbReference type="FunFam" id="2.40.40.20:FF:000009">
    <property type="entry name" value="Biotin sulfoxide reductase 2"/>
    <property type="match status" value="1"/>
</dbReference>
<dbReference type="InterPro" id="IPR041954">
    <property type="entry name" value="CT_DMSOR/BSOR/TMAOR"/>
</dbReference>
<dbReference type="Gene3D" id="2.40.40.20">
    <property type="match status" value="1"/>
</dbReference>
<organism evidence="10 11">
    <name type="scientific">Consotaella salsifontis</name>
    <dbReference type="NCBI Taxonomy" id="1365950"/>
    <lineage>
        <taxon>Bacteria</taxon>
        <taxon>Pseudomonadati</taxon>
        <taxon>Pseudomonadota</taxon>
        <taxon>Alphaproteobacteria</taxon>
        <taxon>Hyphomicrobiales</taxon>
        <taxon>Aurantimonadaceae</taxon>
        <taxon>Consotaella</taxon>
    </lineage>
</organism>
<gene>
    <name evidence="10" type="ORF">SAMN05428963_11865</name>
</gene>
<feature type="chain" id="PRO_5013205050" evidence="7">
    <location>
        <begin position="28"/>
        <end position="795"/>
    </location>
</feature>
<keyword evidence="11" id="KW-1185">Reference proteome</keyword>
<dbReference type="GO" id="GO:0030288">
    <property type="term" value="C:outer membrane-bounded periplasmic space"/>
    <property type="evidence" value="ECO:0007669"/>
    <property type="project" value="TreeGrafter"/>
</dbReference>
<evidence type="ECO:0000256" key="6">
    <source>
        <dbReference type="ARBA" id="ARBA00023002"/>
    </source>
</evidence>
<dbReference type="STRING" id="1365950.SAMN05428963_11865"/>
<dbReference type="Proteomes" id="UP000190135">
    <property type="component" value="Unassembled WGS sequence"/>
</dbReference>
<dbReference type="Gene3D" id="3.90.55.10">
    <property type="entry name" value="Dimethylsulfoxide Reductase, domain 3"/>
    <property type="match status" value="1"/>
</dbReference>
<evidence type="ECO:0000256" key="5">
    <source>
        <dbReference type="ARBA" id="ARBA00022729"/>
    </source>
</evidence>
<evidence type="ECO:0000256" key="2">
    <source>
        <dbReference type="ARBA" id="ARBA00010312"/>
    </source>
</evidence>
<comment type="similarity">
    <text evidence="2">Belongs to the prokaryotic molybdopterin-containing oxidoreductase family.</text>
</comment>
<dbReference type="InterPro" id="IPR006311">
    <property type="entry name" value="TAT_signal"/>
</dbReference>
<evidence type="ECO:0000313" key="10">
    <source>
        <dbReference type="EMBL" id="SKA35106.1"/>
    </source>
</evidence>
<keyword evidence="4" id="KW-0479">Metal-binding</keyword>
<dbReference type="GO" id="GO:0009055">
    <property type="term" value="F:electron transfer activity"/>
    <property type="evidence" value="ECO:0007669"/>
    <property type="project" value="TreeGrafter"/>
</dbReference>
<feature type="signal peptide" evidence="7">
    <location>
        <begin position="1"/>
        <end position="27"/>
    </location>
</feature>
<feature type="domain" description="Molybdopterin dinucleotide-binding" evidence="9">
    <location>
        <begin position="651"/>
        <end position="760"/>
    </location>
</feature>
<dbReference type="InterPro" id="IPR006657">
    <property type="entry name" value="MoPterin_dinucl-bd_dom"/>
</dbReference>
<dbReference type="CDD" id="cd02793">
    <property type="entry name" value="MopB_CT_DMSOR-BSOR-TMAOR"/>
    <property type="match status" value="1"/>
</dbReference>
<dbReference type="GO" id="GO:0043546">
    <property type="term" value="F:molybdopterin cofactor binding"/>
    <property type="evidence" value="ECO:0007669"/>
    <property type="project" value="InterPro"/>
</dbReference>
<dbReference type="Pfam" id="PF01568">
    <property type="entry name" value="Molydop_binding"/>
    <property type="match status" value="1"/>
</dbReference>
<dbReference type="SUPFAM" id="SSF53706">
    <property type="entry name" value="Formate dehydrogenase/DMSO reductase, domains 1-3"/>
    <property type="match status" value="1"/>
</dbReference>
<evidence type="ECO:0000313" key="11">
    <source>
        <dbReference type="Proteomes" id="UP000190135"/>
    </source>
</evidence>
<proteinExistence type="inferred from homology"/>
<evidence type="ECO:0000259" key="8">
    <source>
        <dbReference type="Pfam" id="PF00384"/>
    </source>
</evidence>
<dbReference type="GO" id="GO:0016491">
    <property type="term" value="F:oxidoreductase activity"/>
    <property type="evidence" value="ECO:0007669"/>
    <property type="project" value="UniProtKB-KW"/>
</dbReference>
<dbReference type="PROSITE" id="PS00932">
    <property type="entry name" value="MOLYBDOPTERIN_PROK_3"/>
    <property type="match status" value="1"/>
</dbReference>
<dbReference type="EMBL" id="FUXL01000018">
    <property type="protein sequence ID" value="SKA35106.1"/>
    <property type="molecule type" value="Genomic_DNA"/>
</dbReference>
<keyword evidence="6" id="KW-0560">Oxidoreductase</keyword>
<dbReference type="GO" id="GO:0030151">
    <property type="term" value="F:molybdenum ion binding"/>
    <property type="evidence" value="ECO:0007669"/>
    <property type="project" value="TreeGrafter"/>
</dbReference>
<evidence type="ECO:0000256" key="7">
    <source>
        <dbReference type="SAM" id="SignalP"/>
    </source>
</evidence>
<dbReference type="PROSITE" id="PS00490">
    <property type="entry name" value="MOLYBDOPTERIN_PROK_2"/>
    <property type="match status" value="1"/>
</dbReference>
<dbReference type="InterPro" id="IPR006655">
    <property type="entry name" value="Mopterin_OxRdtase_prok_CS"/>
</dbReference>
<dbReference type="Gene3D" id="3.40.50.740">
    <property type="match status" value="1"/>
</dbReference>
<dbReference type="PROSITE" id="PS51318">
    <property type="entry name" value="TAT"/>
    <property type="match status" value="1"/>
</dbReference>
<dbReference type="PANTHER" id="PTHR43742">
    <property type="entry name" value="TRIMETHYLAMINE-N-OXIDE REDUCTASE"/>
    <property type="match status" value="1"/>
</dbReference>
<dbReference type="PANTHER" id="PTHR43742:SF10">
    <property type="entry name" value="TRIMETHYLAMINE-N-OXIDE REDUCTASE 2"/>
    <property type="match status" value="1"/>
</dbReference>
<dbReference type="InterPro" id="IPR006656">
    <property type="entry name" value="Mopterin_OxRdtase"/>
</dbReference>
<dbReference type="InterPro" id="IPR009010">
    <property type="entry name" value="Asp_de-COase-like_dom_sf"/>
</dbReference>
<sequence>MINRRDFISRIVPAAAGIAMFPALARAASGAGGVTDGRVLVNTSIGPMWLTKKGGNVVGVEPLAQDGVDNPLIQSMPDRLYNRSRIVAPMVRRDFLAKREKSDRTLRGSNDFVEVSWDDAMKLVTDEISRVKTAYGNESIHRGKSSWASNHAHVHRTEAMLQRFLNGAGGCSNFFGSYSSQAITEILTAVAWGGPGTTSDWPSLHENTKLMVIWGANPVTTTRILSARYSTKAWLALKEKSIETIVIDPVRSETAQALDSRWVPITPGTDVALALGMMHTLLTEDLHDKEFLQNCTNGFDEFAEYLKGTKDGTPKTAEWAAKITGVPAETIQELARKMQATRTTIACGWSTQRQHHGEQAPWSILTLACMLGQIGLPGGGAAFGLHYADGGFPKADMPVVGGMAPGKNPVELDPFPIACLSDAWLNPGKKIQCKGREITFPDIRLVYTAGGNQFTHHQNTNRLIKAFQAPETIIVQDPWWTPTAHFADIVLPASSDLERDDIGQVINLIIASHAAVAPQHKSRPDYEIYTELASRMGFEQAYTEGRSQLDWVRKFYDDAKASSKTVQMPEFDEFWSGEGIIEFPMGKGDFTHLADFREEPLLNPMGTATGLIEIVSPFVSKLGYDDDCPGHPTWMEPVEWKGSASSKDYPLQFLSAHPPHRLHSQMDNTDAGKTYKVAGREPVYIHPEDAKARGIADGDVVKLFNGRGETLAGAVVTDNISQGVVLLHEGSWYDPQEPGKIGSLDKQGSANVLTLDDPLTSRFAQATIASLAIIQAEKYAETAPEVTAYTPPKAS</sequence>
<dbReference type="Gene3D" id="3.40.228.10">
    <property type="entry name" value="Dimethylsulfoxide Reductase, domain 2"/>
    <property type="match status" value="1"/>
</dbReference>
<reference evidence="10 11" key="1">
    <citation type="submission" date="2017-02" db="EMBL/GenBank/DDBJ databases">
        <authorList>
            <person name="Peterson S.W."/>
        </authorList>
    </citation>
    <scope>NUCLEOTIDE SEQUENCE [LARGE SCALE GENOMIC DNA]</scope>
    <source>
        <strain evidence="10 11">USBA 369</strain>
    </source>
</reference>
<evidence type="ECO:0000256" key="4">
    <source>
        <dbReference type="ARBA" id="ARBA00022723"/>
    </source>
</evidence>
<evidence type="ECO:0000259" key="9">
    <source>
        <dbReference type="Pfam" id="PF01568"/>
    </source>
</evidence>
<name>A0A1T4T3W2_9HYPH</name>
<comment type="cofactor">
    <cofactor evidence="1">
        <name>Mo-bis(molybdopterin guanine dinucleotide)</name>
        <dbReference type="ChEBI" id="CHEBI:60539"/>
    </cofactor>
</comment>
<feature type="domain" description="Molybdopterin oxidoreductase" evidence="8">
    <location>
        <begin position="85"/>
        <end position="534"/>
    </location>
</feature>
<dbReference type="AlphaFoldDB" id="A0A1T4T3W2"/>
<evidence type="ECO:0000256" key="3">
    <source>
        <dbReference type="ARBA" id="ARBA00022505"/>
    </source>
</evidence>
<dbReference type="Pfam" id="PF00384">
    <property type="entry name" value="Molybdopterin"/>
    <property type="match status" value="1"/>
</dbReference>
<dbReference type="SUPFAM" id="SSF50692">
    <property type="entry name" value="ADC-like"/>
    <property type="match status" value="1"/>
</dbReference>
<dbReference type="GO" id="GO:0009061">
    <property type="term" value="P:anaerobic respiration"/>
    <property type="evidence" value="ECO:0007669"/>
    <property type="project" value="TreeGrafter"/>
</dbReference>
<keyword evidence="3" id="KW-0500">Molybdenum</keyword>
<evidence type="ECO:0000256" key="1">
    <source>
        <dbReference type="ARBA" id="ARBA00001942"/>
    </source>
</evidence>
<keyword evidence="5 7" id="KW-0732">Signal</keyword>
<accession>A0A1T4T3W2</accession>
<dbReference type="InterPro" id="IPR050612">
    <property type="entry name" value="Prok_Mopterin_Oxidored"/>
</dbReference>
<dbReference type="RefSeq" id="WP_165690913.1">
    <property type="nucleotide sequence ID" value="NZ_FUXL01000018.1"/>
</dbReference>